<dbReference type="Pfam" id="PF00266">
    <property type="entry name" value="Aminotran_5"/>
    <property type="match status" value="1"/>
</dbReference>
<dbReference type="EMBL" id="LIAU01000061">
    <property type="protein sequence ID" value="KRO53243.1"/>
    <property type="molecule type" value="Genomic_DNA"/>
</dbReference>
<dbReference type="PANTHER" id="PTHR11601:SF34">
    <property type="entry name" value="CYSTEINE DESULFURASE"/>
    <property type="match status" value="1"/>
</dbReference>
<evidence type="ECO:0000256" key="2">
    <source>
        <dbReference type="ARBA" id="ARBA00006490"/>
    </source>
</evidence>
<proteinExistence type="inferred from homology"/>
<evidence type="ECO:0000313" key="6">
    <source>
        <dbReference type="Proteomes" id="UP000053054"/>
    </source>
</evidence>
<name>A0A0R2QWT8_9ACTN</name>
<dbReference type="Proteomes" id="UP000053054">
    <property type="component" value="Unassembled WGS sequence"/>
</dbReference>
<dbReference type="AlphaFoldDB" id="A0A0R2QWT8"/>
<feature type="domain" description="Aminotransferase class V" evidence="4">
    <location>
        <begin position="16"/>
        <end position="161"/>
    </location>
</feature>
<sequence>MGVAALVLKKGVDITPLLHGGGQERDIRSGTINAAGIASFVSATGSAMRDMESNYQKVFALRAKLISTIQGQVSDVRLNSPLEGEILPGIANIEFPSTESDSMLLLFDAEGIACSTGSACSAGVQEASHVLIAMGRSEAQARSSLRFSLGISNSESEIEYLEACIKRVIDRARAAYRG</sequence>
<organism evidence="5 6">
    <name type="scientific">Actinobacteria bacterium BACL2 MAG-120820-bin50</name>
    <dbReference type="NCBI Taxonomy" id="1655570"/>
    <lineage>
        <taxon>Bacteria</taxon>
        <taxon>Bacillati</taxon>
        <taxon>Actinomycetota</taxon>
        <taxon>Actinomycetes</taxon>
        <taxon>Actinomycetes incertae sedis</taxon>
        <taxon>ac1 cluster</taxon>
    </lineage>
</organism>
<dbReference type="InterPro" id="IPR015422">
    <property type="entry name" value="PyrdxlP-dep_Trfase_small"/>
</dbReference>
<evidence type="ECO:0000256" key="1">
    <source>
        <dbReference type="ARBA" id="ARBA00001933"/>
    </source>
</evidence>
<dbReference type="Gene3D" id="3.40.640.10">
    <property type="entry name" value="Type I PLP-dependent aspartate aminotransferase-like (Major domain)"/>
    <property type="match status" value="1"/>
</dbReference>
<evidence type="ECO:0000313" key="5">
    <source>
        <dbReference type="EMBL" id="KRO53243.1"/>
    </source>
</evidence>
<comment type="catalytic activity">
    <reaction evidence="3">
        <text>(sulfur carrier)-H + L-cysteine = (sulfur carrier)-SH + L-alanine</text>
        <dbReference type="Rhea" id="RHEA:43892"/>
        <dbReference type="Rhea" id="RHEA-COMP:14737"/>
        <dbReference type="Rhea" id="RHEA-COMP:14739"/>
        <dbReference type="ChEBI" id="CHEBI:29917"/>
        <dbReference type="ChEBI" id="CHEBI:35235"/>
        <dbReference type="ChEBI" id="CHEBI:57972"/>
        <dbReference type="ChEBI" id="CHEBI:64428"/>
        <dbReference type="EC" id="2.8.1.7"/>
    </reaction>
</comment>
<evidence type="ECO:0000259" key="4">
    <source>
        <dbReference type="Pfam" id="PF00266"/>
    </source>
</evidence>
<evidence type="ECO:0000256" key="3">
    <source>
        <dbReference type="ARBA" id="ARBA00050776"/>
    </source>
</evidence>
<comment type="cofactor">
    <cofactor evidence="1">
        <name>pyridoxal 5'-phosphate</name>
        <dbReference type="ChEBI" id="CHEBI:597326"/>
    </cofactor>
</comment>
<dbReference type="InterPro" id="IPR015421">
    <property type="entry name" value="PyrdxlP-dep_Trfase_major"/>
</dbReference>
<dbReference type="Gene3D" id="3.90.1150.10">
    <property type="entry name" value="Aspartate Aminotransferase, domain 1"/>
    <property type="match status" value="1"/>
</dbReference>
<dbReference type="GO" id="GO:0031071">
    <property type="term" value="F:cysteine desulfurase activity"/>
    <property type="evidence" value="ECO:0007669"/>
    <property type="project" value="UniProtKB-EC"/>
</dbReference>
<protein>
    <recommendedName>
        <fullName evidence="4">Aminotransferase class V domain-containing protein</fullName>
    </recommendedName>
</protein>
<dbReference type="InterPro" id="IPR000192">
    <property type="entry name" value="Aminotrans_V_dom"/>
</dbReference>
<dbReference type="SUPFAM" id="SSF53383">
    <property type="entry name" value="PLP-dependent transferases"/>
    <property type="match status" value="1"/>
</dbReference>
<gene>
    <name evidence="5" type="ORF">ABR62_03985</name>
</gene>
<dbReference type="PANTHER" id="PTHR11601">
    <property type="entry name" value="CYSTEINE DESULFURYLASE FAMILY MEMBER"/>
    <property type="match status" value="1"/>
</dbReference>
<comment type="caution">
    <text evidence="5">The sequence shown here is derived from an EMBL/GenBank/DDBJ whole genome shotgun (WGS) entry which is preliminary data.</text>
</comment>
<reference evidence="5 6" key="1">
    <citation type="submission" date="2015-10" db="EMBL/GenBank/DDBJ databases">
        <title>Metagenome-Assembled Genomes uncover a global brackish microbiome.</title>
        <authorList>
            <person name="Hugerth L.W."/>
            <person name="Larsson J."/>
            <person name="Alneberg J."/>
            <person name="Lindh M.V."/>
            <person name="Legrand C."/>
            <person name="Pinhassi J."/>
            <person name="Andersson A.F."/>
        </authorList>
    </citation>
    <scope>NUCLEOTIDE SEQUENCE [LARGE SCALE GENOMIC DNA]</scope>
    <source>
        <strain evidence="5">BACL2 MAG-120820-bin50</strain>
    </source>
</reference>
<comment type="similarity">
    <text evidence="2">Belongs to the class-V pyridoxal-phosphate-dependent aminotransferase family. NifS/IscS subfamily.</text>
</comment>
<dbReference type="InterPro" id="IPR015424">
    <property type="entry name" value="PyrdxlP-dep_Trfase"/>
</dbReference>
<accession>A0A0R2QWT8</accession>